<keyword evidence="3" id="KW-1185">Reference proteome</keyword>
<dbReference type="EMBL" id="JACHHE010000004">
    <property type="protein sequence ID" value="MBB5180511.1"/>
    <property type="molecule type" value="Genomic_DNA"/>
</dbReference>
<dbReference type="InterPro" id="IPR021683">
    <property type="entry name" value="DUF3267"/>
</dbReference>
<gene>
    <name evidence="2" type="ORF">HNQ44_001939</name>
</gene>
<feature type="transmembrane region" description="Helical" evidence="1">
    <location>
        <begin position="133"/>
        <end position="151"/>
    </location>
</feature>
<reference evidence="2 3" key="1">
    <citation type="submission" date="2020-08" db="EMBL/GenBank/DDBJ databases">
        <title>Genomic Encyclopedia of Type Strains, Phase IV (KMG-IV): sequencing the most valuable type-strain genomes for metagenomic binning, comparative biology and taxonomic classification.</title>
        <authorList>
            <person name="Goeker M."/>
        </authorList>
    </citation>
    <scope>NUCLEOTIDE SEQUENCE [LARGE SCALE GENOMIC DNA]</scope>
    <source>
        <strain evidence="2 3">DSM 15895</strain>
    </source>
</reference>
<proteinExistence type="predicted"/>
<name>A0A7W8CSH5_9BACL</name>
<protein>
    <recommendedName>
        <fullName evidence="4">DUF3267 domain-containing protein</fullName>
    </recommendedName>
</protein>
<feature type="transmembrane region" description="Helical" evidence="1">
    <location>
        <begin position="18"/>
        <end position="36"/>
    </location>
</feature>
<feature type="transmembrane region" description="Helical" evidence="1">
    <location>
        <begin position="48"/>
        <end position="74"/>
    </location>
</feature>
<keyword evidence="1" id="KW-0812">Transmembrane</keyword>
<accession>A0A7W8CSH5</accession>
<evidence type="ECO:0008006" key="4">
    <source>
        <dbReference type="Google" id="ProtNLM"/>
    </source>
</evidence>
<dbReference type="RefSeq" id="WP_135500511.1">
    <property type="nucleotide sequence ID" value="NZ_JACHHE010000004.1"/>
</dbReference>
<dbReference type="OrthoDB" id="9789112at2"/>
<feature type="transmembrane region" description="Helical" evidence="1">
    <location>
        <begin position="109"/>
        <end position="127"/>
    </location>
</feature>
<evidence type="ECO:0000313" key="2">
    <source>
        <dbReference type="EMBL" id="MBB5180511.1"/>
    </source>
</evidence>
<dbReference type="Proteomes" id="UP000525923">
    <property type="component" value="Unassembled WGS sequence"/>
</dbReference>
<keyword evidence="1" id="KW-0472">Membrane</keyword>
<sequence>MEPVRIIELDIREIAPKALWANVLLVVIFAAAYHFFAEPLSFSFSWWAVLFFTAGYAALIVLHELFHLIGFVVFGKTPISSLDYGFDLDMGIAYATTSRAIPIKAMKKALLLPFWMTAAIPAALGFWLESQTLMLLGAMLAAGTYGDFHMYRALLQERNDSWVLDDPKLPRLRVYADNPNEKSTGE</sequence>
<dbReference type="AlphaFoldDB" id="A0A7W8CSH5"/>
<comment type="caution">
    <text evidence="2">The sequence shown here is derived from an EMBL/GenBank/DDBJ whole genome shotgun (WGS) entry which is preliminary data.</text>
</comment>
<evidence type="ECO:0000313" key="3">
    <source>
        <dbReference type="Proteomes" id="UP000525923"/>
    </source>
</evidence>
<organism evidence="2 3">
    <name type="scientific">Planococcus koreensis</name>
    <dbReference type="NCBI Taxonomy" id="112331"/>
    <lineage>
        <taxon>Bacteria</taxon>
        <taxon>Bacillati</taxon>
        <taxon>Bacillota</taxon>
        <taxon>Bacilli</taxon>
        <taxon>Bacillales</taxon>
        <taxon>Caryophanaceae</taxon>
        <taxon>Planococcus</taxon>
    </lineage>
</organism>
<dbReference type="Pfam" id="PF11667">
    <property type="entry name" value="DUF3267"/>
    <property type="match status" value="1"/>
</dbReference>
<evidence type="ECO:0000256" key="1">
    <source>
        <dbReference type="SAM" id="Phobius"/>
    </source>
</evidence>
<keyword evidence="1" id="KW-1133">Transmembrane helix</keyword>